<proteinExistence type="inferred from homology"/>
<dbReference type="RefSeq" id="WP_006039068.1">
    <property type="nucleotide sequence ID" value="NZ_AEDD01000008.1"/>
</dbReference>
<feature type="transmembrane region" description="Helical" evidence="6">
    <location>
        <begin position="100"/>
        <end position="124"/>
    </location>
</feature>
<evidence type="ECO:0000313" key="7">
    <source>
        <dbReference type="EMBL" id="EFM10121.1"/>
    </source>
</evidence>
<gene>
    <name evidence="7" type="ORF">PaecuDRAFT_3080</name>
</gene>
<evidence type="ECO:0000256" key="5">
    <source>
        <dbReference type="ARBA" id="ARBA00023136"/>
    </source>
</evidence>
<dbReference type="EMBL" id="AEDD01000008">
    <property type="protein sequence ID" value="EFM10121.1"/>
    <property type="molecule type" value="Genomic_DNA"/>
</dbReference>
<feature type="transmembrane region" description="Helical" evidence="6">
    <location>
        <begin position="76"/>
        <end position="94"/>
    </location>
</feature>
<dbReference type="GO" id="GO:0005886">
    <property type="term" value="C:plasma membrane"/>
    <property type="evidence" value="ECO:0007669"/>
    <property type="project" value="TreeGrafter"/>
</dbReference>
<comment type="subcellular location">
    <subcellularLocation>
        <location evidence="1">Membrane</location>
        <topology evidence="1">Multi-pass membrane protein</topology>
    </subcellularLocation>
</comment>
<evidence type="ECO:0000256" key="4">
    <source>
        <dbReference type="ARBA" id="ARBA00022989"/>
    </source>
</evidence>
<evidence type="ECO:0000256" key="3">
    <source>
        <dbReference type="ARBA" id="ARBA00022692"/>
    </source>
</evidence>
<keyword evidence="4 6" id="KW-1133">Transmembrane helix</keyword>
<dbReference type="InterPro" id="IPR006696">
    <property type="entry name" value="DUF423"/>
</dbReference>
<evidence type="ECO:0000313" key="8">
    <source>
        <dbReference type="Proteomes" id="UP000005387"/>
    </source>
</evidence>
<organism evidence="7 8">
    <name type="scientific">Paenibacillus curdlanolyticus YK9</name>
    <dbReference type="NCBI Taxonomy" id="717606"/>
    <lineage>
        <taxon>Bacteria</taxon>
        <taxon>Bacillati</taxon>
        <taxon>Bacillota</taxon>
        <taxon>Bacilli</taxon>
        <taxon>Bacillales</taxon>
        <taxon>Paenibacillaceae</taxon>
        <taxon>Paenibacillus</taxon>
    </lineage>
</organism>
<dbReference type="STRING" id="717606.PaecuDRAFT_3080"/>
<evidence type="ECO:0008006" key="9">
    <source>
        <dbReference type="Google" id="ProtNLM"/>
    </source>
</evidence>
<dbReference type="PANTHER" id="PTHR43461">
    <property type="entry name" value="TRANSMEMBRANE PROTEIN 256"/>
    <property type="match status" value="1"/>
</dbReference>
<reference evidence="7 8" key="1">
    <citation type="submission" date="2010-07" db="EMBL/GenBank/DDBJ databases">
        <title>The draft genome of Paenibacillus curdlanolyticus YK9.</title>
        <authorList>
            <consortium name="US DOE Joint Genome Institute (JGI-PGF)"/>
            <person name="Lucas S."/>
            <person name="Copeland A."/>
            <person name="Lapidus A."/>
            <person name="Cheng J.-F."/>
            <person name="Bruce D."/>
            <person name="Goodwin L."/>
            <person name="Pitluck S."/>
            <person name="Land M.L."/>
            <person name="Hauser L."/>
            <person name="Chang Y.-J."/>
            <person name="Jeffries C."/>
            <person name="Anderson I.J."/>
            <person name="Johnson E."/>
            <person name="Loganathan U."/>
            <person name="Mulhopadhyay B."/>
            <person name="Kyrpides N."/>
            <person name="Woyke T.J."/>
        </authorList>
    </citation>
    <scope>NUCLEOTIDE SEQUENCE [LARGE SCALE GENOMIC DNA]</scope>
    <source>
        <strain evidence="7 8">YK9</strain>
    </source>
</reference>
<evidence type="ECO:0000256" key="2">
    <source>
        <dbReference type="ARBA" id="ARBA00009694"/>
    </source>
</evidence>
<dbReference type="AlphaFoldDB" id="E0IBP1"/>
<protein>
    <recommendedName>
        <fullName evidence="9">DUF423 domain-containing protein</fullName>
    </recommendedName>
</protein>
<dbReference type="OrthoDB" id="9802121at2"/>
<evidence type="ECO:0000256" key="6">
    <source>
        <dbReference type="SAM" id="Phobius"/>
    </source>
</evidence>
<feature type="transmembrane region" description="Helical" evidence="6">
    <location>
        <begin position="48"/>
        <end position="64"/>
    </location>
</feature>
<evidence type="ECO:0000256" key="1">
    <source>
        <dbReference type="ARBA" id="ARBA00004141"/>
    </source>
</evidence>
<name>E0IBP1_9BACL</name>
<dbReference type="Proteomes" id="UP000005387">
    <property type="component" value="Unassembled WGS sequence"/>
</dbReference>
<accession>E0IBP1</accession>
<keyword evidence="3 6" id="KW-0812">Transmembrane</keyword>
<sequence>MVTLTNKYAAFGAVHAMLAVMLGAFGAHGLKDVLDSDMLDVFETGVRYQMYHALALLAVALLAGRAHRPQMIQRGAMLLHIGIFIFSGSLYVLSLSGIKWLGAITPLGGVAFIAGWAMIAWTLWQGRHEKN</sequence>
<feature type="transmembrane region" description="Helical" evidence="6">
    <location>
        <begin position="7"/>
        <end position="28"/>
    </location>
</feature>
<dbReference type="eggNOG" id="COG2363">
    <property type="taxonomic scope" value="Bacteria"/>
</dbReference>
<keyword evidence="5 6" id="KW-0472">Membrane</keyword>
<dbReference type="PANTHER" id="PTHR43461:SF1">
    <property type="entry name" value="TRANSMEMBRANE PROTEIN 256"/>
    <property type="match status" value="1"/>
</dbReference>
<keyword evidence="8" id="KW-1185">Reference proteome</keyword>
<dbReference type="Pfam" id="PF04241">
    <property type="entry name" value="DUF423"/>
    <property type="match status" value="1"/>
</dbReference>
<comment type="similarity">
    <text evidence="2">Belongs to the UPF0382 family.</text>
</comment>